<keyword evidence="2" id="KW-1185">Reference proteome</keyword>
<dbReference type="RefSeq" id="WP_129735214.1">
    <property type="nucleotide sequence ID" value="NZ_PRLM01000006.1"/>
</dbReference>
<name>A0ABY0FL10_9BACT</name>
<gene>
    <name evidence="1" type="ORF">G3RUM_00588</name>
</gene>
<evidence type="ECO:0000313" key="1">
    <source>
        <dbReference type="EMBL" id="RYC74433.1"/>
    </source>
</evidence>
<reference evidence="1 2" key="1">
    <citation type="journal article" date="2018" name="bioRxiv">
        <title>Evidence of independent acquisition and adaption of ultra-small bacteria to human hosts across the highly diverse yet reduced genomes of the phylum Saccharibacteria.</title>
        <authorList>
            <person name="McLean J.S."/>
            <person name="Bor B."/>
            <person name="To T.T."/>
            <person name="Liu Q."/>
            <person name="Kearns K.A."/>
            <person name="Solden L.M."/>
            <person name="Wrighton K.C."/>
            <person name="He X."/>
            <person name="Shi W."/>
        </authorList>
    </citation>
    <scope>NUCLEOTIDE SEQUENCE [LARGE SCALE GENOMIC DNA]</scope>
    <source>
        <strain evidence="1 2">TM7_G3_2_Rum_HOT_351B</strain>
    </source>
</reference>
<organism evidence="1 2">
    <name type="scientific">Candidatus Nanosyncoccus alces</name>
    <dbReference type="NCBI Taxonomy" id="2171997"/>
    <lineage>
        <taxon>Bacteria</taxon>
        <taxon>Candidatus Saccharimonadota</taxon>
        <taxon>Candidatus Nanosyncoccalia</taxon>
        <taxon>Candidatus Nanosyncoccales</taxon>
        <taxon>Candidatus Nanosyncoccaceae</taxon>
        <taxon>Candidatus Nanosyncoccus</taxon>
    </lineage>
</organism>
<sequence>MTVEDLNSFFGLKFSGVKCPGCGNFIEFNNGEKLGDLFSDSVYLDIYCNDCGCAMEFNGYGLLNEFSCQIYIPSKDRWGVNATESVGKISLTDLNLNYEAEELRFSPRAESLVHDDLPSYFEDHSDIDWYSDMADFDVVFKIPNLEAFCVFKPAQNESKTEDSTQETPKSMSQTNNERTCVNLKNKINLFGTTMEFGPNNDSNLVCTMLGVAVKTDDGSLHVYDKKKIINTGDMKLGDFPIFLMPDTKVKVGEMIKRDDGKYCFVEEVCADGRIKAIAPKESEVRTLVPVENLLGWKLYTKVVCLLDSFTGDNGVKGLFGDGDGIGKMLMVAGHDVWRIFE</sequence>
<reference evidence="1 2" key="2">
    <citation type="journal article" date="2020" name="Cell Rep.">
        <title>Acquisition and Adaptation of Ultra-small Parasitic Reduced Genome Bacteria to Mammalian Hosts.</title>
        <authorList>
            <person name="McLean J.S."/>
            <person name="Bor B."/>
            <person name="Kerns K.A."/>
            <person name="Liu Q."/>
            <person name="To T.T."/>
            <person name="Solden L."/>
            <person name="Hendrickson E.L."/>
            <person name="Wrighton K."/>
            <person name="Shi W."/>
            <person name="He X."/>
        </authorList>
    </citation>
    <scope>NUCLEOTIDE SEQUENCE [LARGE SCALE GENOMIC DNA]</scope>
    <source>
        <strain evidence="1 2">TM7_G3_2_Rum_HOT_351B</strain>
    </source>
</reference>
<dbReference type="Proteomes" id="UP001191019">
    <property type="component" value="Unassembled WGS sequence"/>
</dbReference>
<evidence type="ECO:0000313" key="2">
    <source>
        <dbReference type="Proteomes" id="UP001191019"/>
    </source>
</evidence>
<protein>
    <recommendedName>
        <fullName evidence="3">DUF4178 domain-containing protein</fullName>
    </recommendedName>
</protein>
<evidence type="ECO:0008006" key="3">
    <source>
        <dbReference type="Google" id="ProtNLM"/>
    </source>
</evidence>
<dbReference type="EMBL" id="PRLM01000006">
    <property type="protein sequence ID" value="RYC74433.1"/>
    <property type="molecule type" value="Genomic_DNA"/>
</dbReference>
<proteinExistence type="predicted"/>
<comment type="caution">
    <text evidence="1">The sequence shown here is derived from an EMBL/GenBank/DDBJ whole genome shotgun (WGS) entry which is preliminary data.</text>
</comment>
<accession>A0ABY0FL10</accession>